<dbReference type="PANTHER" id="PTHR12629:SF58">
    <property type="entry name" value="NUDIX HYDROLASE 12, MITOCHONDRIAL"/>
    <property type="match status" value="1"/>
</dbReference>
<dbReference type="PROSITE" id="PS00893">
    <property type="entry name" value="NUDIX_BOX"/>
    <property type="match status" value="1"/>
</dbReference>
<dbReference type="GO" id="GO:0046872">
    <property type="term" value="F:metal ion binding"/>
    <property type="evidence" value="ECO:0007669"/>
    <property type="project" value="UniProtKB-KW"/>
</dbReference>
<dbReference type="InterPro" id="IPR000086">
    <property type="entry name" value="NUDIX_hydrolase_dom"/>
</dbReference>
<evidence type="ECO:0000313" key="11">
    <source>
        <dbReference type="Proteomes" id="UP001279734"/>
    </source>
</evidence>
<organism evidence="10 11">
    <name type="scientific">Nepenthes gracilis</name>
    <name type="common">Slender pitcher plant</name>
    <dbReference type="NCBI Taxonomy" id="150966"/>
    <lineage>
        <taxon>Eukaryota</taxon>
        <taxon>Viridiplantae</taxon>
        <taxon>Streptophyta</taxon>
        <taxon>Embryophyta</taxon>
        <taxon>Tracheophyta</taxon>
        <taxon>Spermatophyta</taxon>
        <taxon>Magnoliopsida</taxon>
        <taxon>eudicotyledons</taxon>
        <taxon>Gunneridae</taxon>
        <taxon>Pentapetalae</taxon>
        <taxon>Caryophyllales</taxon>
        <taxon>Nepenthaceae</taxon>
        <taxon>Nepenthes</taxon>
    </lineage>
</organism>
<keyword evidence="4" id="KW-0479">Metal-binding</keyword>
<evidence type="ECO:0000259" key="9">
    <source>
        <dbReference type="PROSITE" id="PS51462"/>
    </source>
</evidence>
<keyword evidence="11" id="KW-1185">Reference proteome</keyword>
<evidence type="ECO:0000256" key="8">
    <source>
        <dbReference type="ARBA" id="ARBA00023128"/>
    </source>
</evidence>
<dbReference type="AlphaFoldDB" id="A0AAD3XJP0"/>
<evidence type="ECO:0000256" key="6">
    <source>
        <dbReference type="ARBA" id="ARBA00022842"/>
    </source>
</evidence>
<dbReference type="SUPFAM" id="SSF55811">
    <property type="entry name" value="Nudix"/>
    <property type="match status" value="1"/>
</dbReference>
<keyword evidence="8" id="KW-0496">Mitochondrion</keyword>
<dbReference type="InterPro" id="IPR047198">
    <property type="entry name" value="DDP-like_NUDIX"/>
</dbReference>
<comment type="cofactor">
    <cofactor evidence="1">
        <name>Mg(2+)</name>
        <dbReference type="ChEBI" id="CHEBI:18420"/>
    </cofactor>
</comment>
<dbReference type="InterPro" id="IPR015797">
    <property type="entry name" value="NUDIX_hydrolase-like_dom_sf"/>
</dbReference>
<dbReference type="GO" id="GO:0005634">
    <property type="term" value="C:nucleus"/>
    <property type="evidence" value="ECO:0007669"/>
    <property type="project" value="TreeGrafter"/>
</dbReference>
<keyword evidence="6" id="KW-0460">Magnesium</keyword>
<dbReference type="PROSITE" id="PS51462">
    <property type="entry name" value="NUDIX"/>
    <property type="match status" value="1"/>
</dbReference>
<evidence type="ECO:0000256" key="2">
    <source>
        <dbReference type="ARBA" id="ARBA00004173"/>
    </source>
</evidence>
<evidence type="ECO:0000313" key="10">
    <source>
        <dbReference type="EMBL" id="GMH06900.1"/>
    </source>
</evidence>
<proteinExistence type="inferred from homology"/>
<comment type="similarity">
    <text evidence="3">Belongs to the Nudix hydrolase family.</text>
</comment>
<accession>A0AAD3XJP0</accession>
<evidence type="ECO:0000256" key="1">
    <source>
        <dbReference type="ARBA" id="ARBA00001946"/>
    </source>
</evidence>
<evidence type="ECO:0000256" key="7">
    <source>
        <dbReference type="ARBA" id="ARBA00022946"/>
    </source>
</evidence>
<dbReference type="Pfam" id="PF00293">
    <property type="entry name" value="NUDIX"/>
    <property type="match status" value="1"/>
</dbReference>
<comment type="caution">
    <text evidence="10">The sequence shown here is derived from an EMBL/GenBank/DDBJ whole genome shotgun (WGS) entry which is preliminary data.</text>
</comment>
<evidence type="ECO:0000256" key="4">
    <source>
        <dbReference type="ARBA" id="ARBA00022723"/>
    </source>
</evidence>
<dbReference type="Gene3D" id="3.90.79.10">
    <property type="entry name" value="Nucleoside Triphosphate Pyrophosphohydrolase"/>
    <property type="match status" value="1"/>
</dbReference>
<comment type="subcellular location">
    <subcellularLocation>
        <location evidence="2">Mitochondrion</location>
    </subcellularLocation>
</comment>
<dbReference type="GO" id="GO:0005739">
    <property type="term" value="C:mitochondrion"/>
    <property type="evidence" value="ECO:0007669"/>
    <property type="project" value="UniProtKB-SubCell"/>
</dbReference>
<dbReference type="PANTHER" id="PTHR12629">
    <property type="entry name" value="DIPHOSPHOINOSITOL POLYPHOSPHATE PHOSPHOHYDROLASE"/>
    <property type="match status" value="1"/>
</dbReference>
<dbReference type="Proteomes" id="UP001279734">
    <property type="component" value="Unassembled WGS sequence"/>
</dbReference>
<evidence type="ECO:0000256" key="5">
    <source>
        <dbReference type="ARBA" id="ARBA00022801"/>
    </source>
</evidence>
<sequence>MASLVARTGRHRQRYEDNYRLVSGCIPYRLRKEDDRSSCQEDRLEVVMISSPNRDHLVFPKGGWEEDETVQQAACREALEEAGLKGKLKAKLLGIWEFRSKSSQSTCSLEGGCRGYMFALEVTEELETWPEQGNHHRKWLCIKEAFMLCRYEWMREALDKFLKFMAREQDIEKTKQGQQIMDCDNAVTVSTVTPDCETTKSSNCFANSSSSELRGSSPSAAVFTLMHPCFFLC</sequence>
<evidence type="ECO:0000256" key="3">
    <source>
        <dbReference type="ARBA" id="ARBA00005582"/>
    </source>
</evidence>
<dbReference type="EMBL" id="BSYO01000006">
    <property type="protein sequence ID" value="GMH06900.1"/>
    <property type="molecule type" value="Genomic_DNA"/>
</dbReference>
<keyword evidence="5" id="KW-0378">Hydrolase</keyword>
<dbReference type="InterPro" id="IPR020084">
    <property type="entry name" value="NUDIX_hydrolase_CS"/>
</dbReference>
<keyword evidence="7" id="KW-0809">Transit peptide</keyword>
<gene>
    <name evidence="10" type="ORF">Nepgr_008740</name>
</gene>
<dbReference type="GO" id="GO:0016462">
    <property type="term" value="F:pyrophosphatase activity"/>
    <property type="evidence" value="ECO:0007669"/>
    <property type="project" value="InterPro"/>
</dbReference>
<protein>
    <recommendedName>
        <fullName evidence="9">Nudix hydrolase domain-containing protein</fullName>
    </recommendedName>
</protein>
<reference evidence="10" key="1">
    <citation type="submission" date="2023-05" db="EMBL/GenBank/DDBJ databases">
        <title>Nepenthes gracilis genome sequencing.</title>
        <authorList>
            <person name="Fukushima K."/>
        </authorList>
    </citation>
    <scope>NUCLEOTIDE SEQUENCE</scope>
    <source>
        <strain evidence="10">SING2019-196</strain>
    </source>
</reference>
<dbReference type="FunFam" id="3.90.79.10:FF:000030">
    <property type="entry name" value="Nudix hydrolase 13 mitochondrial"/>
    <property type="match status" value="1"/>
</dbReference>
<name>A0AAD3XJP0_NEPGR</name>
<feature type="domain" description="Nudix hydrolase" evidence="9">
    <location>
        <begin position="18"/>
        <end position="162"/>
    </location>
</feature>
<dbReference type="CDD" id="cd04666">
    <property type="entry name" value="NUDIX_DIPP2_like_Nudt4"/>
    <property type="match status" value="1"/>
</dbReference>